<organism evidence="17 18">
    <name type="scientific">Halomonas chromatireducens</name>
    <dbReference type="NCBI Taxonomy" id="507626"/>
    <lineage>
        <taxon>Bacteria</taxon>
        <taxon>Pseudomonadati</taxon>
        <taxon>Pseudomonadota</taxon>
        <taxon>Gammaproteobacteria</taxon>
        <taxon>Oceanospirillales</taxon>
        <taxon>Halomonadaceae</taxon>
        <taxon>Halomonas</taxon>
    </lineage>
</organism>
<keyword evidence="7 16" id="KW-0963">Cytoplasm</keyword>
<feature type="binding site" evidence="16">
    <location>
        <position position="123"/>
    </location>
    <ligand>
        <name>ATP</name>
        <dbReference type="ChEBI" id="CHEBI:30616"/>
    </ligand>
</feature>
<dbReference type="SUPFAM" id="SSF53067">
    <property type="entry name" value="Actin-like ATPase domain"/>
    <property type="match status" value="2"/>
</dbReference>
<dbReference type="OrthoDB" id="9781305at2"/>
<comment type="cofactor">
    <cofactor evidence="2">
        <name>K(+)</name>
        <dbReference type="ChEBI" id="CHEBI:29103"/>
    </cofactor>
</comment>
<dbReference type="GO" id="GO:0005524">
    <property type="term" value="F:ATP binding"/>
    <property type="evidence" value="ECO:0007669"/>
    <property type="project" value="UniProtKB-UniRule"/>
</dbReference>
<evidence type="ECO:0000256" key="5">
    <source>
        <dbReference type="ARBA" id="ARBA00011738"/>
    </source>
</evidence>
<keyword evidence="10 16" id="KW-0418">Kinase</keyword>
<keyword evidence="8 16" id="KW-0808">Transferase</keyword>
<evidence type="ECO:0000256" key="15">
    <source>
        <dbReference type="ARBA" id="ARBA00040883"/>
    </source>
</evidence>
<evidence type="ECO:0000256" key="10">
    <source>
        <dbReference type="ARBA" id="ARBA00022777"/>
    </source>
</evidence>
<dbReference type="Proteomes" id="UP000063387">
    <property type="component" value="Chromosome"/>
</dbReference>
<dbReference type="CDD" id="cd24015">
    <property type="entry name" value="ASKHA_NBD_PanK-III"/>
    <property type="match status" value="1"/>
</dbReference>
<keyword evidence="18" id="KW-1185">Reference proteome</keyword>
<comment type="catalytic activity">
    <reaction evidence="1 16">
        <text>(R)-pantothenate + ATP = (R)-4'-phosphopantothenate + ADP + H(+)</text>
        <dbReference type="Rhea" id="RHEA:16373"/>
        <dbReference type="ChEBI" id="CHEBI:10986"/>
        <dbReference type="ChEBI" id="CHEBI:15378"/>
        <dbReference type="ChEBI" id="CHEBI:29032"/>
        <dbReference type="ChEBI" id="CHEBI:30616"/>
        <dbReference type="ChEBI" id="CHEBI:456216"/>
        <dbReference type="EC" id="2.7.1.33"/>
    </reaction>
</comment>
<evidence type="ECO:0000256" key="1">
    <source>
        <dbReference type="ARBA" id="ARBA00001206"/>
    </source>
</evidence>
<proteinExistence type="inferred from homology"/>
<evidence type="ECO:0000256" key="4">
    <source>
        <dbReference type="ARBA" id="ARBA00005225"/>
    </source>
</evidence>
<feature type="binding site" evidence="16">
    <location>
        <position position="177"/>
    </location>
    <ligand>
        <name>substrate</name>
    </ligand>
</feature>
<evidence type="ECO:0000256" key="9">
    <source>
        <dbReference type="ARBA" id="ARBA00022741"/>
    </source>
</evidence>
<accession>A0A0X8HAS2</accession>
<comment type="similarity">
    <text evidence="14 16">Belongs to the type III pantothenate kinase family.</text>
</comment>
<dbReference type="PANTHER" id="PTHR34265">
    <property type="entry name" value="TYPE III PANTOTHENATE KINASE"/>
    <property type="match status" value="1"/>
</dbReference>
<feature type="binding site" evidence="16">
    <location>
        <position position="120"/>
    </location>
    <ligand>
        <name>K(+)</name>
        <dbReference type="ChEBI" id="CHEBI:29103"/>
    </ligand>
</feature>
<dbReference type="GO" id="GO:0015937">
    <property type="term" value="P:coenzyme A biosynthetic process"/>
    <property type="evidence" value="ECO:0007669"/>
    <property type="project" value="UniProtKB-UniRule"/>
</dbReference>
<name>A0A0X8HAS2_9GAMM</name>
<evidence type="ECO:0000313" key="17">
    <source>
        <dbReference type="EMBL" id="AMC99201.1"/>
    </source>
</evidence>
<evidence type="ECO:0000256" key="2">
    <source>
        <dbReference type="ARBA" id="ARBA00001958"/>
    </source>
</evidence>
<dbReference type="RefSeq" id="WP_066443606.1">
    <property type="nucleotide sequence ID" value="NZ_CP014226.1"/>
</dbReference>
<dbReference type="STRING" id="507626.LOKO_00099"/>
<evidence type="ECO:0000313" key="18">
    <source>
        <dbReference type="Proteomes" id="UP000063387"/>
    </source>
</evidence>
<dbReference type="PANTHER" id="PTHR34265:SF1">
    <property type="entry name" value="TYPE III PANTOTHENATE KINASE"/>
    <property type="match status" value="1"/>
</dbReference>
<evidence type="ECO:0000256" key="13">
    <source>
        <dbReference type="ARBA" id="ARBA00022993"/>
    </source>
</evidence>
<evidence type="ECO:0000256" key="3">
    <source>
        <dbReference type="ARBA" id="ARBA00004496"/>
    </source>
</evidence>
<reference evidence="17 18" key="2">
    <citation type="submission" date="2016-02" db="EMBL/GenBank/DDBJ databases">
        <authorList>
            <person name="Wen L."/>
            <person name="He K."/>
            <person name="Yang H."/>
        </authorList>
    </citation>
    <scope>NUCLEOTIDE SEQUENCE [LARGE SCALE GENOMIC DNA]</scope>
    <source>
        <strain evidence="17 18">AGD 8-3</strain>
    </source>
</reference>
<keyword evidence="9 16" id="KW-0547">Nucleotide-binding</keyword>
<evidence type="ECO:0000256" key="12">
    <source>
        <dbReference type="ARBA" id="ARBA00022958"/>
    </source>
</evidence>
<feature type="active site" description="Proton acceptor" evidence="16">
    <location>
        <position position="101"/>
    </location>
</feature>
<dbReference type="PATRIC" id="fig|507626.3.peg.97"/>
<evidence type="ECO:0000256" key="11">
    <source>
        <dbReference type="ARBA" id="ARBA00022840"/>
    </source>
</evidence>
<dbReference type="HAMAP" id="MF_01274">
    <property type="entry name" value="Pantothen_kinase_3"/>
    <property type="match status" value="1"/>
</dbReference>
<keyword evidence="12 16" id="KW-0630">Potassium</keyword>
<dbReference type="UniPathway" id="UPA00241">
    <property type="reaction ID" value="UER00352"/>
</dbReference>
<evidence type="ECO:0000256" key="8">
    <source>
        <dbReference type="ARBA" id="ARBA00022679"/>
    </source>
</evidence>
<dbReference type="KEGG" id="hco:LOKO_00099"/>
<dbReference type="EMBL" id="CP014226">
    <property type="protein sequence ID" value="AMC99201.1"/>
    <property type="molecule type" value="Genomic_DNA"/>
</dbReference>
<comment type="subunit">
    <text evidence="5 16">Homodimer.</text>
</comment>
<evidence type="ECO:0000256" key="6">
    <source>
        <dbReference type="ARBA" id="ARBA00012102"/>
    </source>
</evidence>
<comment type="pathway">
    <text evidence="4 16">Cofactor biosynthesis; coenzyme A biosynthesis; CoA from (R)-pantothenate: step 1/5.</text>
</comment>
<comment type="subcellular location">
    <subcellularLocation>
        <location evidence="3 16">Cytoplasm</location>
    </subcellularLocation>
</comment>
<sequence length="279" mass="30034">MILDLDIGNTLSKWRLKDADSSEIRSRGAVWTREEWKPGSDIPDLDVVEAVRISSVAREAVLEQTVELLHSRVRGVHVARSTPEALGVVNGYEEPHRLGVDRWMGVLAGYQLAGGCCAVDCGSAITVDFVLPGGRHLGGYIIPGLRLMKESLKLGTRNVAIDPDSEAEELLLPGQRTVEAVNHGIYMAAVSAINRIYSEVCDREGVALPMLLTGGDARVVSRGMQSPHAVWPDMVYGGLEACFPLTAAERGGRMSGAPRVPQPAGLEKIRAGLAFSMLL</sequence>
<keyword evidence="11 16" id="KW-0067">ATP-binding</keyword>
<gene>
    <name evidence="16 17" type="primary">coaX</name>
    <name evidence="17" type="ORF">LOKO_00099</name>
</gene>
<evidence type="ECO:0000256" key="14">
    <source>
        <dbReference type="ARBA" id="ARBA00038036"/>
    </source>
</evidence>
<reference evidence="17 18" key="1">
    <citation type="journal article" date="2016" name="Genome Announc.">
        <title>Draft Genome Sequence of 'Halomonas chromatireducens' Strain AGD 8-3, a Haloalkaliphilic Chromate- and Selenite-Reducing Gammaproteobacterium.</title>
        <authorList>
            <person name="Sharko F.S."/>
            <person name="Shapovalova A.A."/>
            <person name="Tsygankova S.V."/>
            <person name="Komova A.V."/>
            <person name="Boulygina E.S."/>
            <person name="Teslyuk A.B."/>
            <person name="Gotovtsev P.M."/>
            <person name="Namsaraev Z.B."/>
            <person name="Khijniak T.V."/>
            <person name="Nedoluzhko A.V."/>
            <person name="Vasilov R.G."/>
        </authorList>
    </citation>
    <scope>NUCLEOTIDE SEQUENCE [LARGE SCALE GENOMIC DNA]</scope>
    <source>
        <strain evidence="17 18">AGD 8-3</strain>
    </source>
</reference>
<dbReference type="GO" id="GO:0046872">
    <property type="term" value="F:metal ion binding"/>
    <property type="evidence" value="ECO:0007669"/>
    <property type="project" value="UniProtKB-KW"/>
</dbReference>
<dbReference type="GO" id="GO:0005737">
    <property type="term" value="C:cytoplasm"/>
    <property type="evidence" value="ECO:0007669"/>
    <property type="project" value="UniProtKB-SubCell"/>
</dbReference>
<evidence type="ECO:0000256" key="7">
    <source>
        <dbReference type="ARBA" id="ARBA00022490"/>
    </source>
</evidence>
<feature type="binding site" evidence="16">
    <location>
        <begin position="6"/>
        <end position="13"/>
    </location>
    <ligand>
        <name>ATP</name>
        <dbReference type="ChEBI" id="CHEBI:30616"/>
    </ligand>
</feature>
<dbReference type="NCBIfam" id="TIGR00671">
    <property type="entry name" value="baf"/>
    <property type="match status" value="1"/>
</dbReference>
<dbReference type="GO" id="GO:0004594">
    <property type="term" value="F:pantothenate kinase activity"/>
    <property type="evidence" value="ECO:0007669"/>
    <property type="project" value="UniProtKB-UniRule"/>
</dbReference>
<keyword evidence="13 16" id="KW-0173">Coenzyme A biosynthesis</keyword>
<dbReference type="Gene3D" id="3.30.420.40">
    <property type="match status" value="2"/>
</dbReference>
<comment type="function">
    <text evidence="16">Catalyzes the phosphorylation of pantothenate (Pan), the first step in CoA biosynthesis.</text>
</comment>
<evidence type="ECO:0000256" key="16">
    <source>
        <dbReference type="HAMAP-Rule" id="MF_01274"/>
    </source>
</evidence>
<feature type="binding site" evidence="16">
    <location>
        <begin position="99"/>
        <end position="102"/>
    </location>
    <ligand>
        <name>substrate</name>
    </ligand>
</feature>
<comment type="cofactor">
    <cofactor evidence="16">
        <name>NH4(+)</name>
        <dbReference type="ChEBI" id="CHEBI:28938"/>
    </cofactor>
    <cofactor evidence="16">
        <name>K(+)</name>
        <dbReference type="ChEBI" id="CHEBI:29103"/>
    </cofactor>
    <text evidence="16">A monovalent cation. Ammonium or potassium.</text>
</comment>
<dbReference type="InterPro" id="IPR004619">
    <property type="entry name" value="Type_III_PanK"/>
</dbReference>
<dbReference type="AlphaFoldDB" id="A0A0X8HAS2"/>
<feature type="binding site" evidence="16">
    <location>
        <position position="92"/>
    </location>
    <ligand>
        <name>substrate</name>
    </ligand>
</feature>
<dbReference type="EC" id="2.7.1.33" evidence="6 16"/>
<dbReference type="Pfam" id="PF03309">
    <property type="entry name" value="Pan_kinase"/>
    <property type="match status" value="1"/>
</dbReference>
<protein>
    <recommendedName>
        <fullName evidence="15 16">Type III pantothenate kinase</fullName>
        <ecNumber evidence="6 16">2.7.1.33</ecNumber>
    </recommendedName>
    <alternativeName>
        <fullName evidence="16">PanK-III</fullName>
    </alternativeName>
    <alternativeName>
        <fullName evidence="16">Pantothenic acid kinase</fullName>
    </alternativeName>
</protein>
<keyword evidence="16" id="KW-0479">Metal-binding</keyword>
<dbReference type="InterPro" id="IPR043129">
    <property type="entry name" value="ATPase_NBD"/>
</dbReference>